<dbReference type="InterPro" id="IPR001919">
    <property type="entry name" value="CBD2"/>
</dbReference>
<organism evidence="4 5">
    <name type="scientific">Saccharothrix variisporea</name>
    <dbReference type="NCBI Taxonomy" id="543527"/>
    <lineage>
        <taxon>Bacteria</taxon>
        <taxon>Bacillati</taxon>
        <taxon>Actinomycetota</taxon>
        <taxon>Actinomycetes</taxon>
        <taxon>Pseudonocardiales</taxon>
        <taxon>Pseudonocardiaceae</taxon>
        <taxon>Saccharothrix</taxon>
    </lineage>
</organism>
<dbReference type="AlphaFoldDB" id="A0A495XLL6"/>
<evidence type="ECO:0000256" key="1">
    <source>
        <dbReference type="SAM" id="MobiDB-lite"/>
    </source>
</evidence>
<dbReference type="GO" id="GO:0005975">
    <property type="term" value="P:carbohydrate metabolic process"/>
    <property type="evidence" value="ECO:0007669"/>
    <property type="project" value="InterPro"/>
</dbReference>
<feature type="chain" id="PRO_5019739171" evidence="2">
    <location>
        <begin position="24"/>
        <end position="256"/>
    </location>
</feature>
<reference evidence="4 5" key="1">
    <citation type="submission" date="2018-10" db="EMBL/GenBank/DDBJ databases">
        <title>Sequencing the genomes of 1000 actinobacteria strains.</title>
        <authorList>
            <person name="Klenk H.-P."/>
        </authorList>
    </citation>
    <scope>NUCLEOTIDE SEQUENCE [LARGE SCALE GENOMIC DNA]</scope>
    <source>
        <strain evidence="4 5">DSM 43911</strain>
    </source>
</reference>
<proteinExistence type="predicted"/>
<evidence type="ECO:0000259" key="3">
    <source>
        <dbReference type="PROSITE" id="PS51173"/>
    </source>
</evidence>
<dbReference type="EMBL" id="RBXR01000001">
    <property type="protein sequence ID" value="RKT75007.1"/>
    <property type="molecule type" value="Genomic_DNA"/>
</dbReference>
<dbReference type="SUPFAM" id="SSF49384">
    <property type="entry name" value="Carbohydrate-binding domain"/>
    <property type="match status" value="1"/>
</dbReference>
<accession>A0A495XLL6</accession>
<feature type="region of interest" description="Disordered" evidence="1">
    <location>
        <begin position="234"/>
        <end position="256"/>
    </location>
</feature>
<dbReference type="InterPro" id="IPR012291">
    <property type="entry name" value="CBM2_carb-bd_dom_sf"/>
</dbReference>
<dbReference type="Pfam" id="PF00553">
    <property type="entry name" value="CBM_2"/>
    <property type="match status" value="1"/>
</dbReference>
<name>A0A495XLL6_9PSEU</name>
<protein>
    <submittedName>
        <fullName evidence="4">Cellulose binding domain-containing protein</fullName>
    </submittedName>
</protein>
<dbReference type="Proteomes" id="UP000272729">
    <property type="component" value="Unassembled WGS sequence"/>
</dbReference>
<keyword evidence="2" id="KW-0732">Signal</keyword>
<dbReference type="PROSITE" id="PS51173">
    <property type="entry name" value="CBM2"/>
    <property type="match status" value="1"/>
</dbReference>
<dbReference type="GO" id="GO:0004553">
    <property type="term" value="F:hydrolase activity, hydrolyzing O-glycosyl compounds"/>
    <property type="evidence" value="ECO:0007669"/>
    <property type="project" value="InterPro"/>
</dbReference>
<feature type="domain" description="CBM2" evidence="3">
    <location>
        <begin position="128"/>
        <end position="245"/>
    </location>
</feature>
<dbReference type="InterPro" id="IPR008965">
    <property type="entry name" value="CBM2/CBM3_carb-bd_dom_sf"/>
</dbReference>
<dbReference type="GO" id="GO:0030247">
    <property type="term" value="F:polysaccharide binding"/>
    <property type="evidence" value="ECO:0007669"/>
    <property type="project" value="UniProtKB-UniRule"/>
</dbReference>
<comment type="caution">
    <text evidence="4">The sequence shown here is derived from an EMBL/GenBank/DDBJ whole genome shotgun (WGS) entry which is preliminary data.</text>
</comment>
<gene>
    <name evidence="4" type="ORF">DFJ66_8383</name>
</gene>
<feature type="compositionally biased region" description="Low complexity" evidence="1">
    <location>
        <begin position="242"/>
        <end position="256"/>
    </location>
</feature>
<evidence type="ECO:0000256" key="2">
    <source>
        <dbReference type="SAM" id="SignalP"/>
    </source>
</evidence>
<evidence type="ECO:0000313" key="4">
    <source>
        <dbReference type="EMBL" id="RKT75007.1"/>
    </source>
</evidence>
<feature type="signal peptide" evidence="2">
    <location>
        <begin position="1"/>
        <end position="23"/>
    </location>
</feature>
<keyword evidence="5" id="KW-1185">Reference proteome</keyword>
<dbReference type="Gene3D" id="2.60.40.290">
    <property type="match status" value="1"/>
</dbReference>
<dbReference type="SMART" id="SM00637">
    <property type="entry name" value="CBD_II"/>
    <property type="match status" value="1"/>
</dbReference>
<evidence type="ECO:0000313" key="5">
    <source>
        <dbReference type="Proteomes" id="UP000272729"/>
    </source>
</evidence>
<sequence>MVRRMAVVVALAMTLVAPGNARADVPEVVVDYGGGSSAIMPGSGSAVVKVSLSAPPPTSTTVTIARDASSPVFVSARRTLTFTPADWDVPRSVRLISLQGFGSGEFTVTGPGVTAGVIRAYSSTIPLPPNVNQACRVALSGVQSWTGGFGVTATVTNTGPTPLTDWTVTALFSRDEKVTAAGTGDWGQYGRGAAFSAPSWRRGLAPGESVVLGFWGTTTTQPFTVPSLRCTPEPYLLPTTPPTTTTTPTTTAAMSG</sequence>